<dbReference type="PROSITE" id="PS50068">
    <property type="entry name" value="LDLRA_2"/>
    <property type="match status" value="1"/>
</dbReference>
<proteinExistence type="predicted"/>
<accession>A0A8C5SJ59</accession>
<dbReference type="InterPro" id="IPR023415">
    <property type="entry name" value="LDLR_class-A_CS"/>
</dbReference>
<dbReference type="GeneTree" id="ENSGT00940000181625"/>
<reference evidence="3" key="2">
    <citation type="submission" date="2025-09" db="UniProtKB">
        <authorList>
            <consortium name="Ensembl"/>
        </authorList>
    </citation>
    <scope>IDENTIFICATION</scope>
</reference>
<organism evidence="3 4">
    <name type="scientific">Laticauda laticaudata</name>
    <name type="common">Blue-ringed sea krait</name>
    <name type="synonym">Blue-lipped sea krait</name>
    <dbReference type="NCBI Taxonomy" id="8630"/>
    <lineage>
        <taxon>Eukaryota</taxon>
        <taxon>Metazoa</taxon>
        <taxon>Chordata</taxon>
        <taxon>Craniata</taxon>
        <taxon>Vertebrata</taxon>
        <taxon>Euteleostomi</taxon>
        <taxon>Lepidosauria</taxon>
        <taxon>Squamata</taxon>
        <taxon>Bifurcata</taxon>
        <taxon>Unidentata</taxon>
        <taxon>Episquamata</taxon>
        <taxon>Toxicofera</taxon>
        <taxon>Serpentes</taxon>
        <taxon>Colubroidea</taxon>
        <taxon>Elapidae</taxon>
        <taxon>Laticaudinae</taxon>
        <taxon>Laticauda</taxon>
    </lineage>
</organism>
<feature type="disulfide bond" evidence="2">
    <location>
        <begin position="54"/>
        <end position="69"/>
    </location>
</feature>
<sequence>PSCLLSLSYCPHLLVPNSCILTHVYTYLLPYHICEVGEFLCHDHVSCVSQNWLCDGDPDCPDESDESSCE</sequence>
<dbReference type="Pfam" id="PF00057">
    <property type="entry name" value="Ldl_recept_a"/>
    <property type="match status" value="1"/>
</dbReference>
<evidence type="ECO:0000256" key="2">
    <source>
        <dbReference type="PROSITE-ProRule" id="PRU00124"/>
    </source>
</evidence>
<reference evidence="3" key="1">
    <citation type="submission" date="2025-08" db="UniProtKB">
        <authorList>
            <consortium name="Ensembl"/>
        </authorList>
    </citation>
    <scope>IDENTIFICATION</scope>
</reference>
<dbReference type="InterPro" id="IPR036055">
    <property type="entry name" value="LDL_receptor-like_sf"/>
</dbReference>
<dbReference type="SMART" id="SM00192">
    <property type="entry name" value="LDLa"/>
    <property type="match status" value="1"/>
</dbReference>
<dbReference type="CDD" id="cd00112">
    <property type="entry name" value="LDLa"/>
    <property type="match status" value="1"/>
</dbReference>
<comment type="caution">
    <text evidence="2">Lacks conserved residue(s) required for the propagation of feature annotation.</text>
</comment>
<protein>
    <submittedName>
        <fullName evidence="3">Uncharacterized protein</fullName>
    </submittedName>
</protein>
<evidence type="ECO:0000313" key="3">
    <source>
        <dbReference type="Ensembl" id="ENSLLTP00000018374.1"/>
    </source>
</evidence>
<dbReference type="InterPro" id="IPR002172">
    <property type="entry name" value="LDrepeatLR_classA_rpt"/>
</dbReference>
<keyword evidence="1 2" id="KW-1015">Disulfide bond</keyword>
<keyword evidence="4" id="KW-1185">Reference proteome</keyword>
<evidence type="ECO:0000313" key="4">
    <source>
        <dbReference type="Proteomes" id="UP000694406"/>
    </source>
</evidence>
<name>A0A8C5SJ59_LATLA</name>
<dbReference type="Gene3D" id="4.10.400.10">
    <property type="entry name" value="Low-density Lipoprotein Receptor"/>
    <property type="match status" value="1"/>
</dbReference>
<dbReference type="AlphaFoldDB" id="A0A8C5SJ59"/>
<evidence type="ECO:0000256" key="1">
    <source>
        <dbReference type="ARBA" id="ARBA00023157"/>
    </source>
</evidence>
<dbReference type="Ensembl" id="ENSLLTT00000019061.1">
    <property type="protein sequence ID" value="ENSLLTP00000018374.1"/>
    <property type="gene ID" value="ENSLLTG00000013905.1"/>
</dbReference>
<dbReference type="PROSITE" id="PS01209">
    <property type="entry name" value="LDLRA_1"/>
    <property type="match status" value="1"/>
</dbReference>
<dbReference type="Proteomes" id="UP000694406">
    <property type="component" value="Unplaced"/>
</dbReference>
<dbReference type="SUPFAM" id="SSF57424">
    <property type="entry name" value="LDL receptor-like module"/>
    <property type="match status" value="1"/>
</dbReference>
<dbReference type="FunFam" id="4.10.400.10:FF:000015">
    <property type="entry name" value="Low-density lipoprotein receptor-related protein 1"/>
    <property type="match status" value="1"/>
</dbReference>